<dbReference type="SUPFAM" id="SSF46785">
    <property type="entry name" value="Winged helix' DNA-binding domain"/>
    <property type="match status" value="1"/>
</dbReference>
<sequence>MDKNSEIIRIEIIRILNENGKIRGTELAKRVMAKVGNEKTVYREISALVESGDIEKRVHSRVHIEYELVNLYESVNNQLKNLHSEIKTIYEEIENFDVVSNAQKFSFHERLRSVIHLIQIIQSTDGIMKLLSFYPTFRKDKMFPQINRKIDDCWQAIMTNISHQPEDSFLNEVLANLRISRLDTKNIN</sequence>
<protein>
    <submittedName>
        <fullName evidence="1">Uncharacterized protein</fullName>
    </submittedName>
</protein>
<name>A0A081RN23_9ARCH</name>
<evidence type="ECO:0000313" key="1">
    <source>
        <dbReference type="EMBL" id="KEQ56596.1"/>
    </source>
</evidence>
<keyword evidence="2" id="KW-1185">Reference proteome</keyword>
<dbReference type="EMBL" id="JOKN01000014">
    <property type="protein sequence ID" value="KEQ56596.1"/>
    <property type="molecule type" value="Genomic_DNA"/>
</dbReference>
<dbReference type="AlphaFoldDB" id="A0A081RN23"/>
<evidence type="ECO:0000313" key="2">
    <source>
        <dbReference type="Proteomes" id="UP000028059"/>
    </source>
</evidence>
<dbReference type="Proteomes" id="UP000028059">
    <property type="component" value="Unassembled WGS sequence"/>
</dbReference>
<dbReference type="PATRIC" id="fig|1502293.3.peg.853"/>
<comment type="caution">
    <text evidence="1">The sequence shown here is derived from an EMBL/GenBank/DDBJ whole genome shotgun (WGS) entry which is preliminary data.</text>
</comment>
<gene>
    <name evidence="1" type="ORF">AAA799N04_00925</name>
</gene>
<organism evidence="1 2">
    <name type="scientific">Marine Group I thaumarchaeote SCGC AAA799-N04</name>
    <dbReference type="NCBI Taxonomy" id="1502293"/>
    <lineage>
        <taxon>Archaea</taxon>
        <taxon>Nitrososphaerota</taxon>
        <taxon>Marine Group I</taxon>
    </lineage>
</organism>
<proteinExistence type="predicted"/>
<accession>A0A081RN23</accession>
<dbReference type="InterPro" id="IPR036390">
    <property type="entry name" value="WH_DNA-bd_sf"/>
</dbReference>
<reference evidence="1 2" key="1">
    <citation type="submission" date="2014-06" db="EMBL/GenBank/DDBJ databases">
        <authorList>
            <person name="Ngugi D.K."/>
            <person name="Blom J."/>
            <person name="Alam I."/>
            <person name="Rashid M."/>
            <person name="Ba Alawi W."/>
            <person name="Zhang G."/>
            <person name="Hikmawan T."/>
            <person name="Guan Y."/>
            <person name="Antunes A."/>
            <person name="Siam R."/>
            <person name="ElDorry H."/>
            <person name="Bajic V."/>
            <person name="Stingl U."/>
        </authorList>
    </citation>
    <scope>NUCLEOTIDE SEQUENCE [LARGE SCALE GENOMIC DNA]</scope>
    <source>
        <strain evidence="1">SCGC AAA799-N04</strain>
    </source>
</reference>